<keyword evidence="3" id="KW-1185">Reference proteome</keyword>
<accession>A0A1X6PBN8</accession>
<feature type="compositionally biased region" description="Polar residues" evidence="1">
    <location>
        <begin position="109"/>
        <end position="122"/>
    </location>
</feature>
<feature type="region of interest" description="Disordered" evidence="1">
    <location>
        <begin position="249"/>
        <end position="272"/>
    </location>
</feature>
<evidence type="ECO:0000256" key="1">
    <source>
        <dbReference type="SAM" id="MobiDB-lite"/>
    </source>
</evidence>
<feature type="compositionally biased region" description="Low complexity" evidence="1">
    <location>
        <begin position="123"/>
        <end position="135"/>
    </location>
</feature>
<sequence>MSLVDSGPLVPLPAAPFIEAAQHCCQMACANGGDDFLVALVVSRRGGNPLYVYGTGLTGRRDLTTRRSLKSAATLLFNSLPVAQRQPMVVSRNPKTGLIWAGAPASTTGGRPLNMVSSTANTQGQHNASAASAAQQGGGPAATGAVGCVGQQGGGGAGGGATMGGQGGGGLPGGDVSAIGSVGGGSAAVGATTNDGRTPAAAGATPAPSAGPVLRDDGFIFPSADGTAEYPPLPDLPIVVGTAAASSFTGKRTRAESEAGNPPAAQDGAGDGAAPKEVFLITEEMSKHLKDKLSAAKLSFTRKHMADYMALVKLFYDWRLKRSGTNTPYEPLFPRACVGVLVNYKAIYPAAMEPLQLQLQNSGLQTKYATACLIIYMINATDDKAYEWILDRYCSGMRTGKPAATAGKPRKPRAHSGMPRMTDKAGGDEAAGASGGQGRQGFGGGGGSFLTPCRGPGSLAAAPGDRGRLARYCSVTTPPPLPPISNELRIDGVVVGTGDVHLEFRQHHGADVPGHMVSVFCRSSKVSDPPTRYPFDVDQSFCLERGHAQETELSLCINQRVVWRLNDIGPRVHLWSGLPGPSSRVLGTALVLRVAPPSGQRMEELSANSFSTAVEVYDAVFNEDALQADYEASDLIYCTDLYGGYETDHFDQLGVPSTLGGLADLRLLSEYPIRFLWCAAFVTKST</sequence>
<feature type="region of interest" description="Disordered" evidence="1">
    <location>
        <begin position="400"/>
        <end position="447"/>
    </location>
</feature>
<protein>
    <submittedName>
        <fullName evidence="2">Uncharacterized protein</fullName>
    </submittedName>
</protein>
<feature type="region of interest" description="Disordered" evidence="1">
    <location>
        <begin position="109"/>
        <end position="142"/>
    </location>
</feature>
<organism evidence="2 3">
    <name type="scientific">Porphyra umbilicalis</name>
    <name type="common">Purple laver</name>
    <name type="synonym">Red alga</name>
    <dbReference type="NCBI Taxonomy" id="2786"/>
    <lineage>
        <taxon>Eukaryota</taxon>
        <taxon>Rhodophyta</taxon>
        <taxon>Bangiophyceae</taxon>
        <taxon>Bangiales</taxon>
        <taxon>Bangiaceae</taxon>
        <taxon>Porphyra</taxon>
    </lineage>
</organism>
<evidence type="ECO:0000313" key="3">
    <source>
        <dbReference type="Proteomes" id="UP000218209"/>
    </source>
</evidence>
<name>A0A1X6PBN8_PORUM</name>
<feature type="compositionally biased region" description="Low complexity" evidence="1">
    <location>
        <begin position="259"/>
        <end position="272"/>
    </location>
</feature>
<dbReference type="Proteomes" id="UP000218209">
    <property type="component" value="Unassembled WGS sequence"/>
</dbReference>
<feature type="region of interest" description="Disordered" evidence="1">
    <location>
        <begin position="190"/>
        <end position="210"/>
    </location>
</feature>
<dbReference type="EMBL" id="KV918816">
    <property type="protein sequence ID" value="OSX78301.1"/>
    <property type="molecule type" value="Genomic_DNA"/>
</dbReference>
<proteinExistence type="predicted"/>
<feature type="compositionally biased region" description="Low complexity" evidence="1">
    <location>
        <begin position="198"/>
        <end position="210"/>
    </location>
</feature>
<reference evidence="2 3" key="1">
    <citation type="submission" date="2017-03" db="EMBL/GenBank/DDBJ databases">
        <title>WGS assembly of Porphyra umbilicalis.</title>
        <authorList>
            <person name="Brawley S.H."/>
            <person name="Blouin N.A."/>
            <person name="Ficko-Blean E."/>
            <person name="Wheeler G.L."/>
            <person name="Lohr M."/>
            <person name="Goodson H.V."/>
            <person name="Jenkins J.W."/>
            <person name="Blaby-Haas C.E."/>
            <person name="Helliwell K.E."/>
            <person name="Chan C."/>
            <person name="Marriage T."/>
            <person name="Bhattacharya D."/>
            <person name="Klein A.S."/>
            <person name="Badis Y."/>
            <person name="Brodie J."/>
            <person name="Cao Y."/>
            <person name="Collen J."/>
            <person name="Dittami S.M."/>
            <person name="Gachon C.M."/>
            <person name="Green B.R."/>
            <person name="Karpowicz S."/>
            <person name="Kim J.W."/>
            <person name="Kudahl U."/>
            <person name="Lin S."/>
            <person name="Michel G."/>
            <person name="Mittag M."/>
            <person name="Olson B.J."/>
            <person name="Pangilinan J."/>
            <person name="Peng Y."/>
            <person name="Qiu H."/>
            <person name="Shu S."/>
            <person name="Singer J.T."/>
            <person name="Smith A.G."/>
            <person name="Sprecher B.N."/>
            <person name="Wagner V."/>
            <person name="Wang W."/>
            <person name="Wang Z.-Y."/>
            <person name="Yan J."/>
            <person name="Yarish C."/>
            <person name="Zoeuner-Riek S."/>
            <person name="Zhuang Y."/>
            <person name="Zou Y."/>
            <person name="Lindquist E.A."/>
            <person name="Grimwood J."/>
            <person name="Barry K."/>
            <person name="Rokhsar D.S."/>
            <person name="Schmutz J."/>
            <person name="Stiller J.W."/>
            <person name="Grossman A.R."/>
            <person name="Prochnik S.E."/>
        </authorList>
    </citation>
    <scope>NUCLEOTIDE SEQUENCE [LARGE SCALE GENOMIC DNA]</scope>
    <source>
        <strain evidence="2">4086291</strain>
    </source>
</reference>
<feature type="compositionally biased region" description="Gly residues" evidence="1">
    <location>
        <begin position="433"/>
        <end position="447"/>
    </location>
</feature>
<gene>
    <name evidence="2" type="ORF">BU14_0113s0045</name>
</gene>
<dbReference type="AlphaFoldDB" id="A0A1X6PBN8"/>
<evidence type="ECO:0000313" key="2">
    <source>
        <dbReference type="EMBL" id="OSX78301.1"/>
    </source>
</evidence>